<dbReference type="InterPro" id="IPR052798">
    <property type="entry name" value="Giardia_VSA"/>
</dbReference>
<proteinExistence type="predicted"/>
<reference evidence="2 3" key="2">
    <citation type="journal article" date="2013" name="Genome Biol. Evol.">
        <title>Genome sequencing of Giardia lamblia genotypes A2 and B isolates (DH and GS) and comparative analysis with the genomes of genotypes A1 and E (WB and Pig).</title>
        <authorList>
            <person name="Adam R.D."/>
            <person name="Dahlstrom E.W."/>
            <person name="Martens C.A."/>
            <person name="Bruno D.P."/>
            <person name="Barbian K.D."/>
            <person name="Ricklefs S.M."/>
            <person name="Hernandez M.M."/>
            <person name="Narla N.P."/>
            <person name="Patel R.B."/>
            <person name="Porcella S.F."/>
            <person name="Nash T.E."/>
        </authorList>
    </citation>
    <scope>NUCLEOTIDE SEQUENCE [LARGE SCALE GENOMIC DNA]</scope>
    <source>
        <strain evidence="2 3">GS</strain>
    </source>
</reference>
<reference evidence="3" key="1">
    <citation type="submission" date="2012-02" db="EMBL/GenBank/DDBJ databases">
        <title>Genome sequencing of Giardia lamblia Genotypes A2 and B isolates (DH and GS) and comparative analysis with the genomes of Genotypes A1 and E (WB and Pig).</title>
        <authorList>
            <person name="Adam R."/>
            <person name="Dahlstrom E."/>
            <person name="Martens C."/>
            <person name="Bruno D."/>
            <person name="Barbian K."/>
            <person name="Porcella S.F."/>
            <person name="Nash T."/>
        </authorList>
    </citation>
    <scope>NUCLEOTIDE SEQUENCE</scope>
    <source>
        <strain evidence="3">GS</strain>
    </source>
</reference>
<dbReference type="OrthoDB" id="19903at2759"/>
<dbReference type="Proteomes" id="UP000018040">
    <property type="component" value="Unassembled WGS sequence"/>
</dbReference>
<name>V6TK29_GIAIN</name>
<accession>V6TK29</accession>
<dbReference type="VEuPathDB" id="GiardiaDB:DHA2_153260"/>
<evidence type="ECO:0000313" key="3">
    <source>
        <dbReference type="Proteomes" id="UP000018040"/>
    </source>
</evidence>
<dbReference type="PANTHER" id="PTHR23275">
    <property type="entry name" value="CABRIOLET.-RELATED"/>
    <property type="match status" value="1"/>
</dbReference>
<dbReference type="InterPro" id="IPR006212">
    <property type="entry name" value="Furin_repeat"/>
</dbReference>
<dbReference type="PANTHER" id="PTHR23275:SF100">
    <property type="entry name" value="EGF-LIKE DOMAIN-CONTAINING PROTEIN"/>
    <property type="match status" value="1"/>
</dbReference>
<dbReference type="InterPro" id="IPR005127">
    <property type="entry name" value="Giardia_VSP"/>
</dbReference>
<protein>
    <submittedName>
        <fullName evidence="2">Variant-specific surface protein</fullName>
    </submittedName>
</protein>
<feature type="compositionally biased region" description="Low complexity" evidence="1">
    <location>
        <begin position="372"/>
        <end position="405"/>
    </location>
</feature>
<dbReference type="VEuPathDB" id="GiardiaDB:GL50581_3037"/>
<feature type="region of interest" description="Disordered" evidence="1">
    <location>
        <begin position="344"/>
        <end position="411"/>
    </location>
</feature>
<dbReference type="Pfam" id="PF03302">
    <property type="entry name" value="VSP"/>
    <property type="match status" value="1"/>
</dbReference>
<evidence type="ECO:0000256" key="1">
    <source>
        <dbReference type="SAM" id="MobiDB-lite"/>
    </source>
</evidence>
<comment type="caution">
    <text evidence="2">The sequence shown here is derived from an EMBL/GenBank/DDBJ whole genome shotgun (WGS) entry which is preliminary data.</text>
</comment>
<sequence length="411" mass="42565">ATGVANCGGCSLSTDDTSKAVCTKCSDSTVPSEDNTCSQALPPTTPEGCAVQGCQACSKDSATTCDTCFSPLIMKEDRTKCLGNCLALGLGYYNNSGTCARCMDNCNLCEDGESCSQCVEGYYLETSDADPPQSTCKVCTAGCSACNDGTETSCTACASGYYLASNSRAERAAKCVPCGTDENGYSGIQHCVTCYSTLGSTGAKNVICQKCEDGYLKETDGGKTICETPPPTCTVPMCALCVEGDATKCEHCVADSYLCPQTATCTKDCATCGASMYADEDLGECQPCDIANCQVCATGLKCDSCTADSVPVSPDVYHTACLGCDDTAGMNGWTGLDRVQDVRADGQGGRERQLPRPRLLQEGRTRRRGARPRSSSSCSSSWPWPASSSGGSSSGSAAAPPGGAERATRRS</sequence>
<feature type="non-terminal residue" evidence="2">
    <location>
        <position position="1"/>
    </location>
</feature>
<feature type="compositionally biased region" description="Basic and acidic residues" evidence="1">
    <location>
        <begin position="344"/>
        <end position="364"/>
    </location>
</feature>
<gene>
    <name evidence="2" type="ORF">GSB_155469</name>
</gene>
<dbReference type="EMBL" id="AHHH01000475">
    <property type="protein sequence ID" value="ESU39343.1"/>
    <property type="molecule type" value="Genomic_DNA"/>
</dbReference>
<dbReference type="AlphaFoldDB" id="V6TK29"/>
<organism evidence="2 3">
    <name type="scientific">Giardia intestinalis</name>
    <name type="common">Giardia lamblia</name>
    <dbReference type="NCBI Taxonomy" id="5741"/>
    <lineage>
        <taxon>Eukaryota</taxon>
        <taxon>Metamonada</taxon>
        <taxon>Diplomonadida</taxon>
        <taxon>Hexamitidae</taxon>
        <taxon>Giardiinae</taxon>
        <taxon>Giardia</taxon>
    </lineage>
</organism>
<dbReference type="SUPFAM" id="SSF57184">
    <property type="entry name" value="Growth factor receptor domain"/>
    <property type="match status" value="3"/>
</dbReference>
<dbReference type="SMART" id="SM00261">
    <property type="entry name" value="FU"/>
    <property type="match status" value="3"/>
</dbReference>
<dbReference type="InterPro" id="IPR009030">
    <property type="entry name" value="Growth_fac_rcpt_cys_sf"/>
</dbReference>
<dbReference type="Gene3D" id="2.10.220.10">
    <property type="entry name" value="Hormone Receptor, Insulin-like Growth Factor Receptor 1, Chain A, domain 2"/>
    <property type="match status" value="1"/>
</dbReference>
<evidence type="ECO:0000313" key="2">
    <source>
        <dbReference type="EMBL" id="ESU39343.1"/>
    </source>
</evidence>
<dbReference type="VEuPathDB" id="GiardiaDB:GL50803_0087706"/>